<dbReference type="AlphaFoldDB" id="A0A644Z265"/>
<name>A0A644Z265_9ZZZZ</name>
<accession>A0A644Z265</accession>
<dbReference type="PANTHER" id="PTHR42834">
    <property type="entry name" value="ENDONUCLEASE/EXONUCLEASE/PHOSPHATASE FAMILY PROTEIN (AFU_ORTHOLOGUE AFUA_3G09210)"/>
    <property type="match status" value="1"/>
</dbReference>
<proteinExistence type="predicted"/>
<dbReference type="EMBL" id="VSSQ01007037">
    <property type="protein sequence ID" value="MPM34649.1"/>
    <property type="molecule type" value="Genomic_DNA"/>
</dbReference>
<evidence type="ECO:0000313" key="2">
    <source>
        <dbReference type="EMBL" id="MPM34649.1"/>
    </source>
</evidence>
<evidence type="ECO:0000259" key="1">
    <source>
        <dbReference type="Pfam" id="PF19580"/>
    </source>
</evidence>
<dbReference type="InterPro" id="IPR005135">
    <property type="entry name" value="Endo/exonuclease/phosphatase"/>
</dbReference>
<sequence length="343" mass="39987">MRKLLLIVGSLLFYVSSSFSQADFRIMFYNVENLFDTTDDPLKNDDEFLPAGLMNWKPWKYREKLKNITRVITAVGGMQSPALVGLCEVENDSVLFDLTRRSPLRTQGYEYIVTNSPDERGIDVALLYQRHQFNLLEKNEYEVIFRDKATRPTRNLLHAVGRVVSGDTLDVFVCHWPSRSGGRRESEPARTDAATLLRRKVDSLFAIRENANIVIMGDFNDCPDDKSIFRTLKARSLNYHRSDKELYNMFFHRLKEKNFGTYFFQGRWEVLDQFIVSGNLLTDNNPIYIKGREAHIFKPGFLLEEEKASGIKRPYRTYYGPRYNGGFSDHLPVYIDFKINRPR</sequence>
<protein>
    <recommendedName>
        <fullName evidence="1">Endonuclease/exonuclease/phosphatase domain-containing protein</fullName>
    </recommendedName>
</protein>
<comment type="caution">
    <text evidence="2">The sequence shown here is derived from an EMBL/GenBank/DDBJ whole genome shotgun (WGS) entry which is preliminary data.</text>
</comment>
<dbReference type="Gene3D" id="3.60.10.10">
    <property type="entry name" value="Endonuclease/exonuclease/phosphatase"/>
    <property type="match status" value="1"/>
</dbReference>
<dbReference type="InterPro" id="IPR036691">
    <property type="entry name" value="Endo/exonu/phosph_ase_sf"/>
</dbReference>
<dbReference type="GO" id="GO:0003824">
    <property type="term" value="F:catalytic activity"/>
    <property type="evidence" value="ECO:0007669"/>
    <property type="project" value="InterPro"/>
</dbReference>
<gene>
    <name evidence="2" type="ORF">SDC9_81236</name>
</gene>
<dbReference type="SUPFAM" id="SSF56219">
    <property type="entry name" value="DNase I-like"/>
    <property type="match status" value="1"/>
</dbReference>
<organism evidence="2">
    <name type="scientific">bioreactor metagenome</name>
    <dbReference type="NCBI Taxonomy" id="1076179"/>
    <lineage>
        <taxon>unclassified sequences</taxon>
        <taxon>metagenomes</taxon>
        <taxon>ecological metagenomes</taxon>
    </lineage>
</organism>
<dbReference type="Pfam" id="PF19580">
    <property type="entry name" value="Exo_endo_phos_3"/>
    <property type="match status" value="1"/>
</dbReference>
<dbReference type="PANTHER" id="PTHR42834:SF1">
    <property type="entry name" value="ENDONUCLEASE_EXONUCLEASE_PHOSPHATASE FAMILY PROTEIN (AFU_ORTHOLOGUE AFUA_3G09210)"/>
    <property type="match status" value="1"/>
</dbReference>
<reference evidence="2" key="1">
    <citation type="submission" date="2019-08" db="EMBL/GenBank/DDBJ databases">
        <authorList>
            <person name="Kucharzyk K."/>
            <person name="Murdoch R.W."/>
            <person name="Higgins S."/>
            <person name="Loffler F."/>
        </authorList>
    </citation>
    <scope>NUCLEOTIDE SEQUENCE</scope>
</reference>
<feature type="domain" description="Endonuclease/exonuclease/phosphatase" evidence="1">
    <location>
        <begin position="26"/>
        <end position="337"/>
    </location>
</feature>